<feature type="compositionally biased region" description="Basic and acidic residues" evidence="1">
    <location>
        <begin position="135"/>
        <end position="145"/>
    </location>
</feature>
<name>A0A976IJ95_BRELC</name>
<feature type="compositionally biased region" description="Low complexity" evidence="1">
    <location>
        <begin position="600"/>
        <end position="615"/>
    </location>
</feature>
<reference evidence="3 4" key="1">
    <citation type="journal article" date="2021" name="Genome Biol.">
        <title>AFLAP: assembly-free linkage analysis pipeline using k-mers from genome sequencing data.</title>
        <authorList>
            <person name="Fletcher K."/>
            <person name="Zhang L."/>
            <person name="Gil J."/>
            <person name="Han R."/>
            <person name="Cavanaugh K."/>
            <person name="Michelmore R."/>
        </authorList>
    </citation>
    <scope>NUCLEOTIDE SEQUENCE [LARGE SCALE GENOMIC DNA]</scope>
    <source>
        <strain evidence="3 4">SF5</strain>
    </source>
</reference>
<dbReference type="KEGG" id="blac:94351447"/>
<feature type="compositionally biased region" description="Polar residues" evidence="1">
    <location>
        <begin position="147"/>
        <end position="157"/>
    </location>
</feature>
<feature type="region of interest" description="Disordered" evidence="1">
    <location>
        <begin position="566"/>
        <end position="615"/>
    </location>
</feature>
<proteinExistence type="predicted"/>
<sequence>MKLATGLILAAISVHGACGGSPLYLRSSDVDTSASTGNANIANEKDTLGVNKSGDSREMNALIKNLTSLLGHDLGKDNALAPGSTLDDLSWLDESPSSDIKNDVAEKGGKGTTVTNGMGDADLSGSSDNFKSPASKKEASRDMYSKDISSPEQSSSLPLDKLSTDVLELDDCNSASDDDSATNDMLKPLRSDYDVSSKDSSDLSWFDHSSSLSHDKYSTTGEVSKILPEDDDSSSDDSSMLKNISNLIGNYSHPIDESVDTSKSVNDLLELEDCSSASDDDQLIKAVSKLQISNDAMGSKTPTYSKDLSHLGDSSSLNLDAYAIAGKPLSGAREEDNYPSGDEYLSNYKTSLIGNENVPDSRFSKELLWLDDSSSLPFEKYSATGKSSKDLPDDDNTVSGDGYLSNDKTSLFDDKNGKSSKDLSWLDDSSSLPFDKYSATGKSSKDLPDDDNTISGDEYLSNDKTSLFDDKNGKSSKDLSWLDDSSSLPFDKYSATGESSNDLLDDDYTVSGDSVDMEEKSKKMTDDGVNYGMYSATSRSDESDIQGVSLDNFVAKGKSADDLLALDDCNSASNGDSSEEDDGDDQSISSDSDDNVFVNHFSTSSTTHKSKSSSKTYTFYKTSHVIGVANENPSKASTGRKFDKKDLFGKKNALKDDTVTPELDSFATSGVDDHLRVGMDNAPSHENDFLQLEDAPATKAASKSIKPLW</sequence>
<feature type="chain" id="PRO_5037974917" evidence="2">
    <location>
        <begin position="20"/>
        <end position="709"/>
    </location>
</feature>
<protein>
    <submittedName>
        <fullName evidence="3">Uncharacterized protein</fullName>
    </submittedName>
</protein>
<feature type="compositionally biased region" description="Low complexity" evidence="1">
    <location>
        <begin position="478"/>
        <end position="488"/>
    </location>
</feature>
<comment type="caution">
    <text evidence="3">The sequence shown here is derived from an EMBL/GenBank/DDBJ whole genome shotgun (WGS) entry which is preliminary data.</text>
</comment>
<gene>
    <name evidence="3" type="ORF">CCR75_007718</name>
</gene>
<feature type="signal peptide" evidence="2">
    <location>
        <begin position="1"/>
        <end position="19"/>
    </location>
</feature>
<evidence type="ECO:0000313" key="4">
    <source>
        <dbReference type="Proteomes" id="UP000294530"/>
    </source>
</evidence>
<feature type="compositionally biased region" description="Low complexity" evidence="1">
    <location>
        <begin position="422"/>
        <end position="432"/>
    </location>
</feature>
<dbReference type="EMBL" id="SHOA02000001">
    <property type="protein sequence ID" value="TDH72856.1"/>
    <property type="molecule type" value="Genomic_DNA"/>
</dbReference>
<dbReference type="AlphaFoldDB" id="A0A976IJ95"/>
<keyword evidence="4" id="KW-1185">Reference proteome</keyword>
<organism evidence="3 4">
    <name type="scientific">Bremia lactucae</name>
    <name type="common">Lettuce downy mildew</name>
    <dbReference type="NCBI Taxonomy" id="4779"/>
    <lineage>
        <taxon>Eukaryota</taxon>
        <taxon>Sar</taxon>
        <taxon>Stramenopiles</taxon>
        <taxon>Oomycota</taxon>
        <taxon>Peronosporomycetes</taxon>
        <taxon>Peronosporales</taxon>
        <taxon>Peronosporaceae</taxon>
        <taxon>Bremia</taxon>
    </lineage>
</organism>
<feature type="region of interest" description="Disordered" evidence="1">
    <location>
        <begin position="87"/>
        <end position="160"/>
    </location>
</feature>
<evidence type="ECO:0000256" key="2">
    <source>
        <dbReference type="SAM" id="SignalP"/>
    </source>
</evidence>
<dbReference type="Proteomes" id="UP000294530">
    <property type="component" value="Unassembled WGS sequence"/>
</dbReference>
<accession>A0A976IJ95</accession>
<feature type="compositionally biased region" description="Basic and acidic residues" evidence="1">
    <location>
        <begin position="517"/>
        <end position="526"/>
    </location>
</feature>
<feature type="compositionally biased region" description="Basic and acidic residues" evidence="1">
    <location>
        <begin position="466"/>
        <end position="477"/>
    </location>
</feature>
<evidence type="ECO:0000313" key="3">
    <source>
        <dbReference type="EMBL" id="TDH72856.1"/>
    </source>
</evidence>
<dbReference type="RefSeq" id="XP_067822355.1">
    <property type="nucleotide sequence ID" value="XM_067965776.1"/>
</dbReference>
<evidence type="ECO:0000256" key="1">
    <source>
        <dbReference type="SAM" id="MobiDB-lite"/>
    </source>
</evidence>
<dbReference type="GeneID" id="94351447"/>
<keyword evidence="2" id="KW-0732">Signal</keyword>
<feature type="compositionally biased region" description="Basic and acidic residues" evidence="1">
    <location>
        <begin position="410"/>
        <end position="421"/>
    </location>
</feature>
<feature type="region of interest" description="Disordered" evidence="1">
    <location>
        <begin position="382"/>
        <end position="529"/>
    </location>
</feature>
<feature type="region of interest" description="Disordered" evidence="1">
    <location>
        <begin position="215"/>
        <end position="238"/>
    </location>
</feature>
<feature type="compositionally biased region" description="Basic and acidic residues" evidence="1">
    <location>
        <begin position="100"/>
        <end position="109"/>
    </location>
</feature>